<dbReference type="PRINTS" id="PR00368">
    <property type="entry name" value="FADPNR"/>
</dbReference>
<evidence type="ECO:0000256" key="3">
    <source>
        <dbReference type="ARBA" id="ARBA00022827"/>
    </source>
</evidence>
<dbReference type="Pfam" id="PF07992">
    <property type="entry name" value="Pyr_redox_2"/>
    <property type="match status" value="1"/>
</dbReference>
<evidence type="ECO:0000256" key="1">
    <source>
        <dbReference type="ARBA" id="ARBA00006442"/>
    </source>
</evidence>
<keyword evidence="5" id="KW-1133">Transmembrane helix</keyword>
<keyword evidence="2" id="KW-0285">Flavoprotein</keyword>
<dbReference type="GO" id="GO:0050660">
    <property type="term" value="F:flavin adenine dinucleotide binding"/>
    <property type="evidence" value="ECO:0007669"/>
    <property type="project" value="TreeGrafter"/>
</dbReference>
<dbReference type="PANTHER" id="PTHR43735:SF3">
    <property type="entry name" value="FERROPTOSIS SUPPRESSOR PROTEIN 1"/>
    <property type="match status" value="1"/>
</dbReference>
<keyword evidence="5" id="KW-0812">Transmembrane</keyword>
<evidence type="ECO:0000259" key="6">
    <source>
        <dbReference type="Pfam" id="PF07992"/>
    </source>
</evidence>
<evidence type="ECO:0000313" key="7">
    <source>
        <dbReference type="EMBL" id="KAL0476702.1"/>
    </source>
</evidence>
<keyword evidence="5" id="KW-0472">Membrane</keyword>
<dbReference type="AlphaFoldDB" id="A0AAW2YHQ5"/>
<name>A0AAW2YHQ5_9EUKA</name>
<reference evidence="7 8" key="1">
    <citation type="submission" date="2024-03" db="EMBL/GenBank/DDBJ databases">
        <title>The Acrasis kona genome and developmental transcriptomes reveal deep origins of eukaryotic multicellular pathways.</title>
        <authorList>
            <person name="Sheikh S."/>
            <person name="Fu C.-J."/>
            <person name="Brown M.W."/>
            <person name="Baldauf S.L."/>
        </authorList>
    </citation>
    <scope>NUCLEOTIDE SEQUENCE [LARGE SCALE GENOMIC DNA]</scope>
    <source>
        <strain evidence="7 8">ATCC MYA-3509</strain>
    </source>
</reference>
<dbReference type="EMBL" id="JAOPGA020000078">
    <property type="protein sequence ID" value="KAL0476702.1"/>
    <property type="molecule type" value="Genomic_DNA"/>
</dbReference>
<accession>A0AAW2YHQ5</accession>
<dbReference type="Proteomes" id="UP001431209">
    <property type="component" value="Unassembled WGS sequence"/>
</dbReference>
<evidence type="ECO:0000256" key="4">
    <source>
        <dbReference type="ARBA" id="ARBA00023002"/>
    </source>
</evidence>
<dbReference type="SUPFAM" id="SSF51905">
    <property type="entry name" value="FAD/NAD(P)-binding domain"/>
    <property type="match status" value="2"/>
</dbReference>
<protein>
    <submittedName>
        <fullName evidence="7">Apoptosis-inducing factor 2</fullName>
    </submittedName>
</protein>
<keyword evidence="4" id="KW-0560">Oxidoreductase</keyword>
<feature type="transmembrane region" description="Helical" evidence="5">
    <location>
        <begin position="6"/>
        <end position="26"/>
    </location>
</feature>
<organism evidence="7 8">
    <name type="scientific">Acrasis kona</name>
    <dbReference type="NCBI Taxonomy" id="1008807"/>
    <lineage>
        <taxon>Eukaryota</taxon>
        <taxon>Discoba</taxon>
        <taxon>Heterolobosea</taxon>
        <taxon>Tetramitia</taxon>
        <taxon>Eutetramitia</taxon>
        <taxon>Acrasidae</taxon>
        <taxon>Acrasis</taxon>
    </lineage>
</organism>
<sequence>MSQQNSTKVVVVGGGLAGTFFAASLMRRVSKKHHLEVTIIDKKDFFEVVGYGTIRSLVSPTYHSNMTHTYSSIASNDHKLVVLSNKKTTNFDLNGKNVTISDITSGESDTIVFDYLVIAVGSSYSSFPNLRPAEGVLADRRANLEKINKDIQGAKHVTIVGGGSVGIELMGELNDHFPSVPVTLIHGKSQLLERTSKDAHSYILNWVEKVNKKRPEASKITILVDDRIDAGSNVTTKGVTLPADTLRFNCTGPKPNTAGFEAFGIPLDESGRIRVDEHLRVEGHTNVLALGDANNVVEEKISNFARLHAKVAAVNISNEVQGKNTQPLKHVPQEYQSVIMLGKSDAIMVQGNSLKGKGKMFAWMKPKIESSIIGVAKNPNAFMSKMFV</sequence>
<comment type="similarity">
    <text evidence="1">Belongs to the FAD-dependent oxidoreductase family.</text>
</comment>
<dbReference type="InterPro" id="IPR023753">
    <property type="entry name" value="FAD/NAD-binding_dom"/>
</dbReference>
<dbReference type="Gene3D" id="3.50.50.100">
    <property type="match status" value="1"/>
</dbReference>
<proteinExistence type="inferred from homology"/>
<evidence type="ECO:0000256" key="2">
    <source>
        <dbReference type="ARBA" id="ARBA00022630"/>
    </source>
</evidence>
<dbReference type="PANTHER" id="PTHR43735">
    <property type="entry name" value="APOPTOSIS-INDUCING FACTOR 1"/>
    <property type="match status" value="1"/>
</dbReference>
<keyword evidence="3" id="KW-0274">FAD</keyword>
<evidence type="ECO:0000313" key="8">
    <source>
        <dbReference type="Proteomes" id="UP001431209"/>
    </source>
</evidence>
<gene>
    <name evidence="7" type="ORF">AKO1_006193</name>
</gene>
<dbReference type="GO" id="GO:0005737">
    <property type="term" value="C:cytoplasm"/>
    <property type="evidence" value="ECO:0007669"/>
    <property type="project" value="TreeGrafter"/>
</dbReference>
<comment type="caution">
    <text evidence="7">The sequence shown here is derived from an EMBL/GenBank/DDBJ whole genome shotgun (WGS) entry which is preliminary data.</text>
</comment>
<dbReference type="GO" id="GO:0004174">
    <property type="term" value="F:electron-transferring-flavoprotein dehydrogenase activity"/>
    <property type="evidence" value="ECO:0007669"/>
    <property type="project" value="TreeGrafter"/>
</dbReference>
<dbReference type="InterPro" id="IPR036188">
    <property type="entry name" value="FAD/NAD-bd_sf"/>
</dbReference>
<evidence type="ECO:0000256" key="5">
    <source>
        <dbReference type="SAM" id="Phobius"/>
    </source>
</evidence>
<keyword evidence="8" id="KW-1185">Reference proteome</keyword>
<feature type="domain" description="FAD/NAD(P)-binding" evidence="6">
    <location>
        <begin position="8"/>
        <end position="295"/>
    </location>
</feature>